<sequence length="445" mass="49630">MRPLDSFLCPISQDVMTNPVVAADGHSYDRESIEMWFRQKYTSPVTNEMLPSTRLLPNLALREAIRECALYRPTPRTTSAPTLQSFRCPISKHVMVDPVVAPDGYSYDRPCVKDKKIIFGMFKKKTKSPLTQQRLNADKMLPNHALKQAIAELSEMTPADLNTNQDDIDDAPIDPRFLHPIIPTSSTPPSPRNVYLRNHASMSAHSQPRRPPNGGYRVVNDLDAPLDFSDDSSDNSSSDATHRSTLSTSTRRRSSYDPAPPSTYISRIWRRRRSAASGALETLMQAPLNDPPVVYRVLRETSILASPDDRPNDNDDDLPALAPGALLMASPWTVSPTLTDESYVEIDGTALSGVAAHKAYVRAACLERLEPFEDARVFEILTPVPFTLWPVPAADDVVGWHQEGDLVSVDATVYDDDGRVFYRSGQTKCWLMLDDDNARAFDVPF</sequence>
<organism evidence="4 5">
    <name type="scientific">Aphanomyces stellatus</name>
    <dbReference type="NCBI Taxonomy" id="120398"/>
    <lineage>
        <taxon>Eukaryota</taxon>
        <taxon>Sar</taxon>
        <taxon>Stramenopiles</taxon>
        <taxon>Oomycota</taxon>
        <taxon>Saprolegniomycetes</taxon>
        <taxon>Saprolegniales</taxon>
        <taxon>Verrucalvaceae</taxon>
        <taxon>Aphanomyces</taxon>
    </lineage>
</organism>
<keyword evidence="5" id="KW-1185">Reference proteome</keyword>
<evidence type="ECO:0000313" key="5">
    <source>
        <dbReference type="Proteomes" id="UP000332933"/>
    </source>
</evidence>
<feature type="domain" description="U-box" evidence="2">
    <location>
        <begin position="81"/>
        <end position="160"/>
    </location>
</feature>
<dbReference type="GO" id="GO:0004842">
    <property type="term" value="F:ubiquitin-protein transferase activity"/>
    <property type="evidence" value="ECO:0007669"/>
    <property type="project" value="InterPro"/>
</dbReference>
<dbReference type="Pfam" id="PF04564">
    <property type="entry name" value="U-box"/>
    <property type="match status" value="2"/>
</dbReference>
<dbReference type="Gene3D" id="3.30.40.10">
    <property type="entry name" value="Zinc/RING finger domain, C3HC4 (zinc finger)"/>
    <property type="match status" value="2"/>
</dbReference>
<dbReference type="PANTHER" id="PTHR46573:SF1">
    <property type="entry name" value="WD REPEAT, SAM AND U-BOX DOMAIN-CONTAINING PROTEIN 1"/>
    <property type="match status" value="1"/>
</dbReference>
<dbReference type="SMART" id="SM00504">
    <property type="entry name" value="Ubox"/>
    <property type="match status" value="2"/>
</dbReference>
<gene>
    <name evidence="4" type="primary">Aste57867_2936</name>
    <name evidence="3" type="ORF">As57867_002928</name>
    <name evidence="4" type="ORF">ASTE57867_2936</name>
</gene>
<dbReference type="PANTHER" id="PTHR46573">
    <property type="entry name" value="WD REPEAT, SAM AND U-BOX DOMAIN-CONTAINING PROTEIN 1"/>
    <property type="match status" value="1"/>
</dbReference>
<proteinExistence type="predicted"/>
<dbReference type="InterPro" id="IPR003613">
    <property type="entry name" value="Ubox_domain"/>
</dbReference>
<evidence type="ECO:0000313" key="4">
    <source>
        <dbReference type="EMBL" id="VFT80119.1"/>
    </source>
</evidence>
<accession>A0A485KEB4</accession>
<feature type="domain" description="U-box" evidence="2">
    <location>
        <begin position="2"/>
        <end position="75"/>
    </location>
</feature>
<dbReference type="InterPro" id="IPR052085">
    <property type="entry name" value="WD-SAM-U-box"/>
</dbReference>
<evidence type="ECO:0000313" key="3">
    <source>
        <dbReference type="EMBL" id="KAF0716248.1"/>
    </source>
</evidence>
<dbReference type="AlphaFoldDB" id="A0A485KEB4"/>
<reference evidence="3" key="2">
    <citation type="submission" date="2019-06" db="EMBL/GenBank/DDBJ databases">
        <title>Genomics analysis of Aphanomyces spp. identifies a new class of oomycete effector associated with host adaptation.</title>
        <authorList>
            <person name="Gaulin E."/>
        </authorList>
    </citation>
    <scope>NUCLEOTIDE SEQUENCE</scope>
    <source>
        <strain evidence="3">CBS 578.67</strain>
    </source>
</reference>
<protein>
    <submittedName>
        <fullName evidence="4">Aste57867_2936 protein</fullName>
    </submittedName>
</protein>
<evidence type="ECO:0000256" key="1">
    <source>
        <dbReference type="SAM" id="MobiDB-lite"/>
    </source>
</evidence>
<dbReference type="InterPro" id="IPR013083">
    <property type="entry name" value="Znf_RING/FYVE/PHD"/>
</dbReference>
<dbReference type="CDD" id="cd16655">
    <property type="entry name" value="RING-Ubox_WDSUB1-like"/>
    <property type="match status" value="1"/>
</dbReference>
<feature type="compositionally biased region" description="Low complexity" evidence="1">
    <location>
        <begin position="234"/>
        <end position="249"/>
    </location>
</feature>
<dbReference type="EMBL" id="CAADRA010000437">
    <property type="protein sequence ID" value="VFT80119.1"/>
    <property type="molecule type" value="Genomic_DNA"/>
</dbReference>
<dbReference type="SUPFAM" id="SSF57850">
    <property type="entry name" value="RING/U-box"/>
    <property type="match status" value="2"/>
</dbReference>
<evidence type="ECO:0000259" key="2">
    <source>
        <dbReference type="PROSITE" id="PS51698"/>
    </source>
</evidence>
<dbReference type="EMBL" id="VJMH01000437">
    <property type="protein sequence ID" value="KAF0716248.1"/>
    <property type="molecule type" value="Genomic_DNA"/>
</dbReference>
<dbReference type="OrthoDB" id="10064100at2759"/>
<name>A0A485KEB4_9STRA</name>
<reference evidence="4 5" key="1">
    <citation type="submission" date="2019-03" db="EMBL/GenBank/DDBJ databases">
        <authorList>
            <person name="Gaulin E."/>
            <person name="Dumas B."/>
        </authorList>
    </citation>
    <scope>NUCLEOTIDE SEQUENCE [LARGE SCALE GENOMIC DNA]</scope>
    <source>
        <strain evidence="4">CBS 568.67</strain>
    </source>
</reference>
<dbReference type="Proteomes" id="UP000332933">
    <property type="component" value="Unassembled WGS sequence"/>
</dbReference>
<dbReference type="PROSITE" id="PS51698">
    <property type="entry name" value="U_BOX"/>
    <property type="match status" value="2"/>
</dbReference>
<dbReference type="GO" id="GO:0016567">
    <property type="term" value="P:protein ubiquitination"/>
    <property type="evidence" value="ECO:0007669"/>
    <property type="project" value="InterPro"/>
</dbReference>
<feature type="region of interest" description="Disordered" evidence="1">
    <location>
        <begin position="160"/>
        <end position="263"/>
    </location>
</feature>